<dbReference type="InterPro" id="IPR008966">
    <property type="entry name" value="Adhesion_dom_sf"/>
</dbReference>
<dbReference type="SUPFAM" id="SSF49401">
    <property type="entry name" value="Bacterial adhesins"/>
    <property type="match status" value="1"/>
</dbReference>
<name>A0ABW7LWH2_9PSED</name>
<dbReference type="Gene3D" id="2.60.40.1090">
    <property type="entry name" value="Fimbrial-type adhesion domain"/>
    <property type="match status" value="1"/>
</dbReference>
<gene>
    <name evidence="1" type="ORF">ACHMWK_05060</name>
</gene>
<evidence type="ECO:0000313" key="1">
    <source>
        <dbReference type="EMBL" id="MFH6565349.1"/>
    </source>
</evidence>
<protein>
    <recommendedName>
        <fullName evidence="3">Fimbrial protein</fullName>
    </recommendedName>
</protein>
<accession>A0ABW7LWH2</accession>
<reference evidence="1 2" key="1">
    <citation type="submission" date="2024-10" db="EMBL/GenBank/DDBJ databases">
        <title>Aeromonas and Pseudomonas from the Cagarras Archipelago, Rio de Janeiro, Brazil.</title>
        <authorList>
            <person name="Canellas A.L.B."/>
            <person name="Laport M.S."/>
        </authorList>
    </citation>
    <scope>NUCLEOTIDE SEQUENCE [LARGE SCALE GENOMIC DNA]</scope>
    <source>
        <strain evidence="1 2">CPF-4</strain>
    </source>
</reference>
<dbReference type="RefSeq" id="WP_395246675.1">
    <property type="nucleotide sequence ID" value="NZ_JBINXA010000007.1"/>
</dbReference>
<proteinExistence type="predicted"/>
<keyword evidence="2" id="KW-1185">Reference proteome</keyword>
<evidence type="ECO:0008006" key="3">
    <source>
        <dbReference type="Google" id="ProtNLM"/>
    </source>
</evidence>
<dbReference type="InterPro" id="IPR036937">
    <property type="entry name" value="Adhesion_dom_fimbrial_sf"/>
</dbReference>
<sequence length="61" mass="6284">MDNNNTIFNIDVGNRLTTPPTVNATGAATAKIDLCAAYIKSGISLAAGAANASMAFTFIYD</sequence>
<dbReference type="Proteomes" id="UP001609821">
    <property type="component" value="Unassembled WGS sequence"/>
</dbReference>
<comment type="caution">
    <text evidence="1">The sequence shown here is derived from an EMBL/GenBank/DDBJ whole genome shotgun (WGS) entry which is preliminary data.</text>
</comment>
<organism evidence="1 2">
    <name type="scientific">Pseudomonas kulmbachensis</name>
    <dbReference type="NCBI Taxonomy" id="3043408"/>
    <lineage>
        <taxon>Bacteria</taxon>
        <taxon>Pseudomonadati</taxon>
        <taxon>Pseudomonadota</taxon>
        <taxon>Gammaproteobacteria</taxon>
        <taxon>Pseudomonadales</taxon>
        <taxon>Pseudomonadaceae</taxon>
        <taxon>Pseudomonas</taxon>
    </lineage>
</organism>
<dbReference type="EMBL" id="JBINXB010000004">
    <property type="protein sequence ID" value="MFH6565349.1"/>
    <property type="molecule type" value="Genomic_DNA"/>
</dbReference>
<evidence type="ECO:0000313" key="2">
    <source>
        <dbReference type="Proteomes" id="UP001609821"/>
    </source>
</evidence>